<feature type="active site" evidence="4">
    <location>
        <position position="10"/>
    </location>
</feature>
<dbReference type="GO" id="GO:0008113">
    <property type="term" value="F:peptide-methionine (S)-S-oxide reductase activity"/>
    <property type="evidence" value="ECO:0007669"/>
    <property type="project" value="UniProtKB-UniRule"/>
</dbReference>
<dbReference type="NCBIfam" id="TIGR00401">
    <property type="entry name" value="msrA"/>
    <property type="match status" value="1"/>
</dbReference>
<gene>
    <name evidence="4" type="primary">msrA</name>
    <name evidence="6" type="ORF">SAMN05444401_1820</name>
</gene>
<keyword evidence="1 4" id="KW-0560">Oxidoreductase</keyword>
<dbReference type="InterPro" id="IPR002569">
    <property type="entry name" value="Met_Sox_Rdtase_MsrA_dom"/>
</dbReference>
<dbReference type="STRING" id="1121298.SAMN05444401_1820"/>
<dbReference type="GO" id="GO:0005737">
    <property type="term" value="C:cytoplasm"/>
    <property type="evidence" value="ECO:0007669"/>
    <property type="project" value="TreeGrafter"/>
</dbReference>
<evidence type="ECO:0000313" key="7">
    <source>
        <dbReference type="Proteomes" id="UP000184080"/>
    </source>
</evidence>
<dbReference type="PANTHER" id="PTHR42799:SF2">
    <property type="entry name" value="MITOCHONDRIAL PEPTIDE METHIONINE SULFOXIDE REDUCTASE"/>
    <property type="match status" value="1"/>
</dbReference>
<dbReference type="OrthoDB" id="4174719at2"/>
<dbReference type="InterPro" id="IPR050162">
    <property type="entry name" value="MsrA_MetSO_reductase"/>
</dbReference>
<comment type="similarity">
    <text evidence="4">Belongs to the MsrA Met sulfoxide reductase family.</text>
</comment>
<comment type="function">
    <text evidence="4">Has an important function as a repair enzyme for proteins that have been inactivated by oxidation. Catalyzes the reversible oxidation-reduction of methionine sulfoxide in proteins to methionine.</text>
</comment>
<feature type="domain" description="Peptide methionine sulphoxide reductase MsrA" evidence="5">
    <location>
        <begin position="3"/>
        <end position="153"/>
    </location>
</feature>
<accession>A0A1M6F629</accession>
<organism evidence="6 7">
    <name type="scientific">Clostridium amylolyticum</name>
    <dbReference type="NCBI Taxonomy" id="1121298"/>
    <lineage>
        <taxon>Bacteria</taxon>
        <taxon>Bacillati</taxon>
        <taxon>Bacillota</taxon>
        <taxon>Clostridia</taxon>
        <taxon>Eubacteriales</taxon>
        <taxon>Clostridiaceae</taxon>
        <taxon>Clostridium</taxon>
    </lineage>
</organism>
<evidence type="ECO:0000256" key="4">
    <source>
        <dbReference type="HAMAP-Rule" id="MF_01401"/>
    </source>
</evidence>
<dbReference type="PANTHER" id="PTHR42799">
    <property type="entry name" value="MITOCHONDRIAL PEPTIDE METHIONINE SULFOXIDE REDUCTASE"/>
    <property type="match status" value="1"/>
</dbReference>
<dbReference type="GO" id="GO:0033744">
    <property type="term" value="F:L-methionine:thioredoxin-disulfide S-oxidoreductase activity"/>
    <property type="evidence" value="ECO:0007669"/>
    <property type="project" value="RHEA"/>
</dbReference>
<evidence type="ECO:0000256" key="3">
    <source>
        <dbReference type="ARBA" id="ARBA00048782"/>
    </source>
</evidence>
<protein>
    <recommendedName>
        <fullName evidence="4">Peptide methionine sulfoxide reductase MsrA</fullName>
        <shortName evidence="4">Protein-methionine-S-oxide reductase</shortName>
        <ecNumber evidence="4">1.8.4.11</ecNumber>
    </recommendedName>
    <alternativeName>
        <fullName evidence="4">Peptide-methionine (S)-S-oxide reductase</fullName>
        <shortName evidence="4">Peptide Met(O) reductase</shortName>
    </alternativeName>
</protein>
<dbReference type="AlphaFoldDB" id="A0A1M6F629"/>
<dbReference type="GO" id="GO:0034599">
    <property type="term" value="P:cellular response to oxidative stress"/>
    <property type="evidence" value="ECO:0007669"/>
    <property type="project" value="TreeGrafter"/>
</dbReference>
<dbReference type="InterPro" id="IPR036509">
    <property type="entry name" value="Met_Sox_Rdtase_MsrA_sf"/>
</dbReference>
<dbReference type="HAMAP" id="MF_01401">
    <property type="entry name" value="MsrA"/>
    <property type="match status" value="1"/>
</dbReference>
<sequence>MKEIVLAGGCFWGVEEFISRLQGVLETEVGFANGRIENPTYEKVCHENTGFAEAVYVRYDENKLPLDKLLEEYWSIIDPTVINRQGPDVGSQYRTGIYYLDKNDKKIILESKENIQKHYDKKVVTEIEELRNYYKAEEYHQKYLKKNPGGYCHIKLD</sequence>
<dbReference type="RefSeq" id="WP_073005689.1">
    <property type="nucleotide sequence ID" value="NZ_FQZO01000002.1"/>
</dbReference>
<proteinExistence type="inferred from homology"/>
<evidence type="ECO:0000256" key="1">
    <source>
        <dbReference type="ARBA" id="ARBA00023002"/>
    </source>
</evidence>
<dbReference type="Proteomes" id="UP000184080">
    <property type="component" value="Unassembled WGS sequence"/>
</dbReference>
<name>A0A1M6F629_9CLOT</name>
<comment type="catalytic activity">
    <reaction evidence="3 4">
        <text>[thioredoxin]-disulfide + L-methionine + H2O = L-methionine (S)-S-oxide + [thioredoxin]-dithiol</text>
        <dbReference type="Rhea" id="RHEA:19993"/>
        <dbReference type="Rhea" id="RHEA-COMP:10698"/>
        <dbReference type="Rhea" id="RHEA-COMP:10700"/>
        <dbReference type="ChEBI" id="CHEBI:15377"/>
        <dbReference type="ChEBI" id="CHEBI:29950"/>
        <dbReference type="ChEBI" id="CHEBI:50058"/>
        <dbReference type="ChEBI" id="CHEBI:57844"/>
        <dbReference type="ChEBI" id="CHEBI:58772"/>
        <dbReference type="EC" id="1.8.4.11"/>
    </reaction>
</comment>
<evidence type="ECO:0000313" key="6">
    <source>
        <dbReference type="EMBL" id="SHI93178.1"/>
    </source>
</evidence>
<evidence type="ECO:0000256" key="2">
    <source>
        <dbReference type="ARBA" id="ARBA00047806"/>
    </source>
</evidence>
<dbReference type="EMBL" id="FQZO01000002">
    <property type="protein sequence ID" value="SHI93178.1"/>
    <property type="molecule type" value="Genomic_DNA"/>
</dbReference>
<comment type="catalytic activity">
    <reaction evidence="2 4">
        <text>L-methionyl-[protein] + [thioredoxin]-disulfide + H2O = L-methionyl-(S)-S-oxide-[protein] + [thioredoxin]-dithiol</text>
        <dbReference type="Rhea" id="RHEA:14217"/>
        <dbReference type="Rhea" id="RHEA-COMP:10698"/>
        <dbReference type="Rhea" id="RHEA-COMP:10700"/>
        <dbReference type="Rhea" id="RHEA-COMP:12313"/>
        <dbReference type="Rhea" id="RHEA-COMP:12315"/>
        <dbReference type="ChEBI" id="CHEBI:15377"/>
        <dbReference type="ChEBI" id="CHEBI:16044"/>
        <dbReference type="ChEBI" id="CHEBI:29950"/>
        <dbReference type="ChEBI" id="CHEBI:44120"/>
        <dbReference type="ChEBI" id="CHEBI:50058"/>
        <dbReference type="EC" id="1.8.4.11"/>
    </reaction>
</comment>
<keyword evidence="7" id="KW-1185">Reference proteome</keyword>
<dbReference type="Pfam" id="PF01625">
    <property type="entry name" value="PMSR"/>
    <property type="match status" value="1"/>
</dbReference>
<dbReference type="SUPFAM" id="SSF55068">
    <property type="entry name" value="Peptide methionine sulfoxide reductase"/>
    <property type="match status" value="1"/>
</dbReference>
<dbReference type="EC" id="1.8.4.11" evidence="4"/>
<dbReference type="Gene3D" id="3.30.1060.10">
    <property type="entry name" value="Peptide methionine sulphoxide reductase MsrA"/>
    <property type="match status" value="1"/>
</dbReference>
<evidence type="ECO:0000259" key="5">
    <source>
        <dbReference type="Pfam" id="PF01625"/>
    </source>
</evidence>
<reference evidence="6 7" key="1">
    <citation type="submission" date="2016-11" db="EMBL/GenBank/DDBJ databases">
        <authorList>
            <person name="Jaros S."/>
            <person name="Januszkiewicz K."/>
            <person name="Wedrychowicz H."/>
        </authorList>
    </citation>
    <scope>NUCLEOTIDE SEQUENCE [LARGE SCALE GENOMIC DNA]</scope>
    <source>
        <strain evidence="6 7">DSM 21864</strain>
    </source>
</reference>